<dbReference type="SUPFAM" id="SSF51735">
    <property type="entry name" value="NAD(P)-binding Rossmann-fold domains"/>
    <property type="match status" value="1"/>
</dbReference>
<gene>
    <name evidence="2" type="ORF">GGR34_003351</name>
</gene>
<dbReference type="GO" id="GO:0000166">
    <property type="term" value="F:nucleotide binding"/>
    <property type="evidence" value="ECO:0007669"/>
    <property type="project" value="InterPro"/>
</dbReference>
<dbReference type="EC" id="1.1.1.48" evidence="2"/>
<dbReference type="Gene3D" id="3.40.50.720">
    <property type="entry name" value="NAD(P)-binding Rossmann-like Domain"/>
    <property type="match status" value="1"/>
</dbReference>
<dbReference type="InterPro" id="IPR000683">
    <property type="entry name" value="Gfo/Idh/MocA-like_OxRdtase_N"/>
</dbReference>
<protein>
    <submittedName>
        <fullName evidence="2">D-galactose 1-dehydrogenase</fullName>
        <ecNumber evidence="2">1.1.1.48</ecNumber>
    </submittedName>
</protein>
<evidence type="ECO:0000259" key="1">
    <source>
        <dbReference type="Pfam" id="PF01408"/>
    </source>
</evidence>
<evidence type="ECO:0000313" key="2">
    <source>
        <dbReference type="EMBL" id="MBB4041673.1"/>
    </source>
</evidence>
<reference evidence="2 3" key="1">
    <citation type="submission" date="2020-08" db="EMBL/GenBank/DDBJ databases">
        <title>Genomic Encyclopedia of Type Strains, Phase IV (KMG-IV): sequencing the most valuable type-strain genomes for metagenomic binning, comparative biology and taxonomic classification.</title>
        <authorList>
            <person name="Goeker M."/>
        </authorList>
    </citation>
    <scope>NUCLEOTIDE SEQUENCE [LARGE SCALE GENOMIC DNA]</scope>
    <source>
        <strain evidence="2 3">DSM 15743</strain>
    </source>
</reference>
<dbReference type="GO" id="GO:0019151">
    <property type="term" value="F:galactose 1-dehydrogenase activity"/>
    <property type="evidence" value="ECO:0007669"/>
    <property type="project" value="UniProtKB-EC"/>
</dbReference>
<dbReference type="EMBL" id="JACIDC010000013">
    <property type="protein sequence ID" value="MBB4041673.1"/>
    <property type="molecule type" value="Genomic_DNA"/>
</dbReference>
<sequence>MTAHRIGIIGLGKIAQDQHLPVIGANPNFELLAVSSQRGLSHRDARHTFQDYRELLKLPELEAVSICTPPQVRYAIAREALLAGKSVLLEKPPAATLSELEDLRRLAARTGRVVFTTWHAQYNKAVKEARKALAGWSVRRLLVTWKEDVRHWHPGQQWIWQAGGFGVFDPGVNALSIVTRIMPEPVFIKTADLSFPSNRDAPIAAALTFAMNHGEGDLQAVFDWRQTGPQSWDIEVETEAGLILKLSQGGSCLEIGGRLVVKEEPAEYEGIYRRFDALLNARQSEIDDAPFRLVADAFMIGRRVQVEPFED</sequence>
<dbReference type="PANTHER" id="PTHR43818:SF7">
    <property type="entry name" value="DEHYDROGENASE"/>
    <property type="match status" value="1"/>
</dbReference>
<dbReference type="Proteomes" id="UP000519439">
    <property type="component" value="Unassembled WGS sequence"/>
</dbReference>
<evidence type="ECO:0000313" key="3">
    <source>
        <dbReference type="Proteomes" id="UP000519439"/>
    </source>
</evidence>
<accession>A0A7W6N9N7</accession>
<dbReference type="AlphaFoldDB" id="A0A7W6N9N7"/>
<keyword evidence="3" id="KW-1185">Reference proteome</keyword>
<feature type="domain" description="Gfo/Idh/MocA-like oxidoreductase N-terminal" evidence="1">
    <location>
        <begin position="5"/>
        <end position="115"/>
    </location>
</feature>
<dbReference type="Gene3D" id="3.30.360.10">
    <property type="entry name" value="Dihydrodipicolinate Reductase, domain 2"/>
    <property type="match status" value="1"/>
</dbReference>
<dbReference type="InterPro" id="IPR036291">
    <property type="entry name" value="NAD(P)-bd_dom_sf"/>
</dbReference>
<dbReference type="PANTHER" id="PTHR43818">
    <property type="entry name" value="BCDNA.GH03377"/>
    <property type="match status" value="1"/>
</dbReference>
<comment type="caution">
    <text evidence="2">The sequence shown here is derived from an EMBL/GenBank/DDBJ whole genome shotgun (WGS) entry which is preliminary data.</text>
</comment>
<keyword evidence="2" id="KW-0560">Oxidoreductase</keyword>
<dbReference type="RefSeq" id="WP_027316112.1">
    <property type="nucleotide sequence ID" value="NZ_JACIDC010000013.1"/>
</dbReference>
<dbReference type="Pfam" id="PF01408">
    <property type="entry name" value="GFO_IDH_MocA"/>
    <property type="match status" value="1"/>
</dbReference>
<name>A0A7W6N9N7_9HYPH</name>
<dbReference type="InterPro" id="IPR050463">
    <property type="entry name" value="Gfo/Idh/MocA_oxidrdct_glycsds"/>
</dbReference>
<organism evidence="2 3">
    <name type="scientific">Microvirga flocculans</name>
    <dbReference type="NCBI Taxonomy" id="217168"/>
    <lineage>
        <taxon>Bacteria</taxon>
        <taxon>Pseudomonadati</taxon>
        <taxon>Pseudomonadota</taxon>
        <taxon>Alphaproteobacteria</taxon>
        <taxon>Hyphomicrobiales</taxon>
        <taxon>Methylobacteriaceae</taxon>
        <taxon>Microvirga</taxon>
    </lineage>
</organism>
<proteinExistence type="predicted"/>